<protein>
    <submittedName>
        <fullName evidence="1">Uncharacterized protein</fullName>
    </submittedName>
</protein>
<evidence type="ECO:0000313" key="1">
    <source>
        <dbReference type="EMBL" id="KAG5640966.1"/>
    </source>
</evidence>
<reference evidence="1" key="2">
    <citation type="submission" date="2021-10" db="EMBL/GenBank/DDBJ databases">
        <title>Phylogenomics reveals ancestral predisposition of the termite-cultivated fungus Termitomyces towards a domesticated lifestyle.</title>
        <authorList>
            <person name="Auxier B."/>
            <person name="Grum-Grzhimaylo A."/>
            <person name="Cardenas M.E."/>
            <person name="Lodge J.D."/>
            <person name="Laessoe T."/>
            <person name="Pedersen O."/>
            <person name="Smith M.E."/>
            <person name="Kuyper T.W."/>
            <person name="Franco-Molano E.A."/>
            <person name="Baroni T.J."/>
            <person name="Aanen D.K."/>
        </authorList>
    </citation>
    <scope>NUCLEOTIDE SEQUENCE</scope>
    <source>
        <strain evidence="1">AP01</strain>
        <tissue evidence="1">Mycelium</tissue>
    </source>
</reference>
<dbReference type="AlphaFoldDB" id="A0A9P7KAK5"/>
<dbReference type="Proteomes" id="UP000775547">
    <property type="component" value="Unassembled WGS sequence"/>
</dbReference>
<evidence type="ECO:0000313" key="2">
    <source>
        <dbReference type="Proteomes" id="UP000775547"/>
    </source>
</evidence>
<proteinExistence type="predicted"/>
<name>A0A9P7KAK5_9AGAR</name>
<dbReference type="OrthoDB" id="10467390at2759"/>
<accession>A0A9P7KAK5</accession>
<keyword evidence="2" id="KW-1185">Reference proteome</keyword>
<reference evidence="1" key="1">
    <citation type="submission" date="2020-07" db="EMBL/GenBank/DDBJ databases">
        <authorList>
            <person name="Nieuwenhuis M."/>
            <person name="Van De Peppel L.J.J."/>
        </authorList>
    </citation>
    <scope>NUCLEOTIDE SEQUENCE</scope>
    <source>
        <strain evidence="1">AP01</strain>
        <tissue evidence="1">Mycelium</tissue>
    </source>
</reference>
<comment type="caution">
    <text evidence="1">The sequence shown here is derived from an EMBL/GenBank/DDBJ whole genome shotgun (WGS) entry which is preliminary data.</text>
</comment>
<gene>
    <name evidence="1" type="ORF">DXG03_006520</name>
</gene>
<organism evidence="1 2">
    <name type="scientific">Asterophora parasitica</name>
    <dbReference type="NCBI Taxonomy" id="117018"/>
    <lineage>
        <taxon>Eukaryota</taxon>
        <taxon>Fungi</taxon>
        <taxon>Dikarya</taxon>
        <taxon>Basidiomycota</taxon>
        <taxon>Agaricomycotina</taxon>
        <taxon>Agaricomycetes</taxon>
        <taxon>Agaricomycetidae</taxon>
        <taxon>Agaricales</taxon>
        <taxon>Tricholomatineae</taxon>
        <taxon>Lyophyllaceae</taxon>
        <taxon>Asterophora</taxon>
    </lineage>
</organism>
<sequence length="112" mass="12851">MHPSVMPTKITVPFSSAKLHRDTHNWKNWDCSFLAFITMNQLASYIIPPYTYMPSPTSEPQAFSYYMDNLNMCIAALSCIDKTLYDLIDYKKGICESYKNLKEHCQGVGPID</sequence>
<dbReference type="EMBL" id="JABCKV010000429">
    <property type="protein sequence ID" value="KAG5640966.1"/>
    <property type="molecule type" value="Genomic_DNA"/>
</dbReference>